<dbReference type="GO" id="GO:0003676">
    <property type="term" value="F:nucleic acid binding"/>
    <property type="evidence" value="ECO:0007669"/>
    <property type="project" value="InterPro"/>
</dbReference>
<evidence type="ECO:0000256" key="9">
    <source>
        <dbReference type="ARBA" id="ARBA00023118"/>
    </source>
</evidence>
<dbReference type="EMBL" id="QFFJ01000002">
    <property type="protein sequence ID" value="RBL88973.1"/>
    <property type="molecule type" value="Genomic_DNA"/>
</dbReference>
<evidence type="ECO:0000256" key="5">
    <source>
        <dbReference type="ARBA" id="ARBA00022741"/>
    </source>
</evidence>
<dbReference type="NCBIfam" id="TIGR01587">
    <property type="entry name" value="cas3_core"/>
    <property type="match status" value="1"/>
</dbReference>
<feature type="domain" description="Helicase ATP-binding" evidence="11">
    <location>
        <begin position="241"/>
        <end position="431"/>
    </location>
</feature>
<protein>
    <recommendedName>
        <fullName evidence="15">CRISPR-associated helicase Cas3</fullName>
    </recommendedName>
</protein>
<dbReference type="SMART" id="SM00487">
    <property type="entry name" value="DEXDc"/>
    <property type="match status" value="1"/>
</dbReference>
<comment type="similarity">
    <text evidence="10">Belongs to the DEAD box helicase family.</text>
</comment>
<evidence type="ECO:0000256" key="6">
    <source>
        <dbReference type="ARBA" id="ARBA00022801"/>
    </source>
</evidence>
<evidence type="ECO:0000256" key="7">
    <source>
        <dbReference type="ARBA" id="ARBA00022806"/>
    </source>
</evidence>
<dbReference type="Pfam" id="PF00270">
    <property type="entry name" value="DEAD"/>
    <property type="match status" value="1"/>
</dbReference>
<evidence type="ECO:0000259" key="11">
    <source>
        <dbReference type="PROSITE" id="PS51192"/>
    </source>
</evidence>
<proteinExistence type="inferred from homology"/>
<dbReference type="Proteomes" id="UP000253410">
    <property type="component" value="Unassembled WGS sequence"/>
</dbReference>
<dbReference type="GO" id="GO:0004518">
    <property type="term" value="F:nuclease activity"/>
    <property type="evidence" value="ECO:0007669"/>
    <property type="project" value="UniProtKB-KW"/>
</dbReference>
<evidence type="ECO:0000256" key="1">
    <source>
        <dbReference type="ARBA" id="ARBA00006847"/>
    </source>
</evidence>
<dbReference type="InterPro" id="IPR011545">
    <property type="entry name" value="DEAD/DEAH_box_helicase_dom"/>
</dbReference>
<keyword evidence="7" id="KW-0347">Helicase</keyword>
<evidence type="ECO:0000259" key="12">
    <source>
        <dbReference type="PROSITE" id="PS51643"/>
    </source>
</evidence>
<dbReference type="GO" id="GO:0046872">
    <property type="term" value="F:metal ion binding"/>
    <property type="evidence" value="ECO:0007669"/>
    <property type="project" value="UniProtKB-KW"/>
</dbReference>
<evidence type="ECO:0000313" key="13">
    <source>
        <dbReference type="EMBL" id="RBL88973.1"/>
    </source>
</evidence>
<evidence type="ECO:0008006" key="15">
    <source>
        <dbReference type="Google" id="ProtNLM"/>
    </source>
</evidence>
<dbReference type="GO" id="GO:0016787">
    <property type="term" value="F:hydrolase activity"/>
    <property type="evidence" value="ECO:0007669"/>
    <property type="project" value="UniProtKB-KW"/>
</dbReference>
<dbReference type="AlphaFoldDB" id="A0A365XRK8"/>
<sequence length="749" mass="86836">MNADFYRQFIAKEDGTTLQEHTHRVRTAGANLLVRLPLTPEERNWLAPKLDNCCVLHDLGKIHLAFRNSFVTRLPFRHEIISLWFCENFLQLPLDERFAIATHHKSVIPHQKINISSALNIDQLKRDMQYHYHSNAEILTADVLKQWLELMELPMEIKTAEISLVIPREMRRTLQFNDQPNAVPDLKMRRQMSMMRALLMAADHIGSARLEEHIPTYTPIRIQDFQPQRNGVYFPFRQFQQRLQNTFTDAIVHAPTASGKTVAAQSWVYANQTTHARVFNLLPTTASCNAAALQWQRVFGKEKVTVLHSRTYSFYYEQLETENGADRRQAAWSASTLSAELFYPVKVATLHQLLMTAFKDKGWEFALIDYRNALFVIDEFHTYDALTMGLMIATVKLFRRVFNARFLFMSATIPAFMMNFMVKELFDGNEDCIVRPDPAFESDRQILNRKRHQLYCRPGTTILSDIPLIREYLRSHTVLLILNTVKAAQDLYEVFSDIATVQMLHGGLHEADRIDSEKKISHPDPAQRPRLLIATQAVEVSLQLDYDILFTENAPAEDLIQRLGRANREGEKTIHPIDYMTRLKHRTVPVYLYEHSIRKTPFYDSTVLADAWKTLYNLDTQELSEEDLVEVCNTVYSNGYNPIQQADFEQGLNSTVIRDFETQWVAGHHYDWIKSFIQNGHQKIEVLCGNLLELFNQKRLEKRFVEANQLLVSVYFYEAKKQVMHDDTAVIIAPDLEYVEGVGYKVRGA</sequence>
<keyword evidence="8" id="KW-0067">ATP-binding</keyword>
<dbReference type="InterPro" id="IPR001650">
    <property type="entry name" value="Helicase_C-like"/>
</dbReference>
<dbReference type="NCBIfam" id="TIGR01596">
    <property type="entry name" value="cas3_HD"/>
    <property type="match status" value="1"/>
</dbReference>
<dbReference type="SUPFAM" id="SSF52540">
    <property type="entry name" value="P-loop containing nucleoside triphosphate hydrolases"/>
    <property type="match status" value="1"/>
</dbReference>
<evidence type="ECO:0000256" key="4">
    <source>
        <dbReference type="ARBA" id="ARBA00022723"/>
    </source>
</evidence>
<dbReference type="GO" id="GO:0051607">
    <property type="term" value="P:defense response to virus"/>
    <property type="evidence" value="ECO:0007669"/>
    <property type="project" value="UniProtKB-KW"/>
</dbReference>
<dbReference type="PROSITE" id="PS51643">
    <property type="entry name" value="HD_CAS3"/>
    <property type="match status" value="1"/>
</dbReference>
<keyword evidence="9" id="KW-0051">Antiviral defense</keyword>
<dbReference type="InterPro" id="IPR006474">
    <property type="entry name" value="Helicase_Cas3_CRISPR-ass_core"/>
</dbReference>
<comment type="similarity">
    <text evidence="1">In the N-terminal section; belongs to the CRISPR-associated nuclease Cas3-HD family.</text>
</comment>
<reference evidence="13 14" key="1">
    <citation type="submission" date="2018-05" db="EMBL/GenBank/DDBJ databases">
        <title>Chitinophaga sp. K3CV102501T nov., isolated from isolated from a monsoon evergreen broad-leaved forest soil.</title>
        <authorList>
            <person name="Lv Y."/>
        </authorList>
    </citation>
    <scope>NUCLEOTIDE SEQUENCE [LARGE SCALE GENOMIC DNA]</scope>
    <source>
        <strain evidence="13 14">GDMCC 1.1325</strain>
    </source>
</reference>
<evidence type="ECO:0000256" key="8">
    <source>
        <dbReference type="ARBA" id="ARBA00022840"/>
    </source>
</evidence>
<feature type="domain" description="HD Cas3-type" evidence="12">
    <location>
        <begin position="11"/>
        <end position="205"/>
    </location>
</feature>
<comment type="caution">
    <text evidence="13">The sequence shown here is derived from an EMBL/GenBank/DDBJ whole genome shotgun (WGS) entry which is preliminary data.</text>
</comment>
<dbReference type="Gene3D" id="3.40.50.300">
    <property type="entry name" value="P-loop containing nucleotide triphosphate hydrolases"/>
    <property type="match status" value="2"/>
</dbReference>
<dbReference type="GO" id="GO:0005829">
    <property type="term" value="C:cytosol"/>
    <property type="evidence" value="ECO:0007669"/>
    <property type="project" value="TreeGrafter"/>
</dbReference>
<evidence type="ECO:0000256" key="10">
    <source>
        <dbReference type="ARBA" id="ARBA00038437"/>
    </source>
</evidence>
<dbReference type="GO" id="GO:0003724">
    <property type="term" value="F:RNA helicase activity"/>
    <property type="evidence" value="ECO:0007669"/>
    <property type="project" value="TreeGrafter"/>
</dbReference>
<dbReference type="SMART" id="SM00490">
    <property type="entry name" value="HELICc"/>
    <property type="match status" value="1"/>
</dbReference>
<dbReference type="InterPro" id="IPR050079">
    <property type="entry name" value="DEAD_box_RNA_helicase"/>
</dbReference>
<organism evidence="13 14">
    <name type="scientific">Chitinophaga flava</name>
    <dbReference type="NCBI Taxonomy" id="2259036"/>
    <lineage>
        <taxon>Bacteria</taxon>
        <taxon>Pseudomonadati</taxon>
        <taxon>Bacteroidota</taxon>
        <taxon>Chitinophagia</taxon>
        <taxon>Chitinophagales</taxon>
        <taxon>Chitinophagaceae</taxon>
        <taxon>Chitinophaga</taxon>
    </lineage>
</organism>
<dbReference type="InterPro" id="IPR038257">
    <property type="entry name" value="CRISPR-assoc_Cas3_HD_sf"/>
</dbReference>
<gene>
    <name evidence="13" type="ORF">DF182_20730</name>
</gene>
<keyword evidence="4" id="KW-0479">Metal-binding</keyword>
<dbReference type="CDD" id="cd09641">
    <property type="entry name" value="Cas3''_I"/>
    <property type="match status" value="1"/>
</dbReference>
<dbReference type="PANTHER" id="PTHR47959">
    <property type="entry name" value="ATP-DEPENDENT RNA HELICASE RHLE-RELATED"/>
    <property type="match status" value="1"/>
</dbReference>
<dbReference type="InterPro" id="IPR014001">
    <property type="entry name" value="Helicase_ATP-bd"/>
</dbReference>
<dbReference type="InterPro" id="IPR027417">
    <property type="entry name" value="P-loop_NTPase"/>
</dbReference>
<name>A0A365XRK8_9BACT</name>
<keyword evidence="3" id="KW-0540">Nuclease</keyword>
<dbReference type="PROSITE" id="PS51192">
    <property type="entry name" value="HELICASE_ATP_BIND_1"/>
    <property type="match status" value="1"/>
</dbReference>
<evidence type="ECO:0000313" key="14">
    <source>
        <dbReference type="Proteomes" id="UP000253410"/>
    </source>
</evidence>
<accession>A0A365XRK8</accession>
<dbReference type="Pfam" id="PF22590">
    <property type="entry name" value="Cas3-like_C_2"/>
    <property type="match status" value="1"/>
</dbReference>
<dbReference type="RefSeq" id="WP_113617716.1">
    <property type="nucleotide sequence ID" value="NZ_QFFJ01000002.1"/>
</dbReference>
<dbReference type="PANTHER" id="PTHR47959:SF16">
    <property type="entry name" value="CRISPR-ASSOCIATED NUCLEASE_HELICASE CAS3-RELATED"/>
    <property type="match status" value="1"/>
</dbReference>
<keyword evidence="6" id="KW-0378">Hydrolase</keyword>
<evidence type="ECO:0000256" key="3">
    <source>
        <dbReference type="ARBA" id="ARBA00022722"/>
    </source>
</evidence>
<dbReference type="Gene3D" id="1.10.3210.30">
    <property type="match status" value="1"/>
</dbReference>
<evidence type="ECO:0000256" key="2">
    <source>
        <dbReference type="ARBA" id="ARBA00009046"/>
    </source>
</evidence>
<dbReference type="InterPro" id="IPR006483">
    <property type="entry name" value="CRISPR-assoc_Cas3_HD"/>
</dbReference>
<comment type="similarity">
    <text evidence="2">In the central section; belongs to the CRISPR-associated helicase Cas3 family.</text>
</comment>
<dbReference type="OrthoDB" id="9810236at2"/>
<dbReference type="GO" id="GO:0005524">
    <property type="term" value="F:ATP binding"/>
    <property type="evidence" value="ECO:0007669"/>
    <property type="project" value="UniProtKB-KW"/>
</dbReference>
<dbReference type="InterPro" id="IPR054712">
    <property type="entry name" value="Cas3-like_dom"/>
</dbReference>
<keyword evidence="14" id="KW-1185">Reference proteome</keyword>
<keyword evidence="5" id="KW-0547">Nucleotide-binding</keyword>